<evidence type="ECO:0000256" key="2">
    <source>
        <dbReference type="ARBA" id="ARBA00022679"/>
    </source>
</evidence>
<comment type="similarity">
    <text evidence="1">Belongs to the guanylate kinase family.</text>
</comment>
<gene>
    <name evidence="6" type="ORF">BC936DRAFT_148623</name>
</gene>
<dbReference type="EMBL" id="RBNI01007838">
    <property type="protein sequence ID" value="RUP45089.1"/>
    <property type="molecule type" value="Genomic_DNA"/>
</dbReference>
<name>A0A433D2M3_9FUNG</name>
<protein>
    <recommendedName>
        <fullName evidence="5">Guanylate kinase-like domain-containing protein</fullName>
    </recommendedName>
</protein>
<dbReference type="Gene3D" id="3.30.63.10">
    <property type="entry name" value="Guanylate Kinase phosphate binding domain"/>
    <property type="match status" value="1"/>
</dbReference>
<keyword evidence="7" id="KW-1185">Reference proteome</keyword>
<dbReference type="FunFam" id="3.30.63.10:FF:000002">
    <property type="entry name" value="Guanylate kinase 1"/>
    <property type="match status" value="1"/>
</dbReference>
<feature type="domain" description="Guanylate kinase-like" evidence="5">
    <location>
        <begin position="81"/>
        <end position="135"/>
    </location>
</feature>
<dbReference type="GO" id="GO:0004385">
    <property type="term" value="F:GMP kinase activity"/>
    <property type="evidence" value="ECO:0007669"/>
    <property type="project" value="TreeGrafter"/>
</dbReference>
<dbReference type="SUPFAM" id="SSF52540">
    <property type="entry name" value="P-loop containing nucleoside triphosphate hydrolases"/>
    <property type="match status" value="1"/>
</dbReference>
<dbReference type="PROSITE" id="PS50052">
    <property type="entry name" value="GUANYLATE_KINASE_2"/>
    <property type="match status" value="1"/>
</dbReference>
<accession>A0A433D2M3</accession>
<dbReference type="Proteomes" id="UP000268093">
    <property type="component" value="Unassembled WGS sequence"/>
</dbReference>
<dbReference type="InterPro" id="IPR020590">
    <property type="entry name" value="Guanylate_kinase_CS"/>
</dbReference>
<dbReference type="Pfam" id="PF00625">
    <property type="entry name" value="Guanylate_kin"/>
    <property type="match status" value="1"/>
</dbReference>
<evidence type="ECO:0000313" key="7">
    <source>
        <dbReference type="Proteomes" id="UP000268093"/>
    </source>
</evidence>
<dbReference type="InterPro" id="IPR008145">
    <property type="entry name" value="GK/Ca_channel_bsu"/>
</dbReference>
<feature type="compositionally biased region" description="Low complexity" evidence="4">
    <location>
        <begin position="1"/>
        <end position="11"/>
    </location>
</feature>
<dbReference type="AlphaFoldDB" id="A0A433D2M3"/>
<dbReference type="PANTHER" id="PTHR23117:SF13">
    <property type="entry name" value="GUANYLATE KINASE"/>
    <property type="match status" value="1"/>
</dbReference>
<dbReference type="OrthoDB" id="6334211at2759"/>
<evidence type="ECO:0000259" key="5">
    <source>
        <dbReference type="PROSITE" id="PS50052"/>
    </source>
</evidence>
<feature type="compositionally biased region" description="Basic residues" evidence="4">
    <location>
        <begin position="12"/>
        <end position="24"/>
    </location>
</feature>
<keyword evidence="3" id="KW-0418">Kinase</keyword>
<dbReference type="InterPro" id="IPR027417">
    <property type="entry name" value="P-loop_NTPase"/>
</dbReference>
<feature type="region of interest" description="Disordered" evidence="4">
    <location>
        <begin position="78"/>
        <end position="99"/>
    </location>
</feature>
<sequence>MAVRPHSLSSSHHVRHHQAHRHLRPVGLRQIDAPQAAVRRVPRQVRVQRVAYVVVFRLSCVCRATSSFGVPSRNLRHVSPPPSLSSFPTDTTRAPRDKEVDGKDYHFTTKEAMTREIAEGKFIESATYSGNMYGTYIAISGRGRVENYRIVGDEAFVCSEEVWMY</sequence>
<dbReference type="InterPro" id="IPR008144">
    <property type="entry name" value="Guanylate_kin-like_dom"/>
</dbReference>
<feature type="region of interest" description="Disordered" evidence="4">
    <location>
        <begin position="1"/>
        <end position="25"/>
    </location>
</feature>
<proteinExistence type="inferred from homology"/>
<reference evidence="6 7" key="1">
    <citation type="journal article" date="2018" name="New Phytol.">
        <title>Phylogenomics of Endogonaceae and evolution of mycorrhizas within Mucoromycota.</title>
        <authorList>
            <person name="Chang Y."/>
            <person name="Desiro A."/>
            <person name="Na H."/>
            <person name="Sandor L."/>
            <person name="Lipzen A."/>
            <person name="Clum A."/>
            <person name="Barry K."/>
            <person name="Grigoriev I.V."/>
            <person name="Martin F.M."/>
            <person name="Stajich J.E."/>
            <person name="Smith M.E."/>
            <person name="Bonito G."/>
            <person name="Spatafora J.W."/>
        </authorList>
    </citation>
    <scope>NUCLEOTIDE SEQUENCE [LARGE SCALE GENOMIC DNA]</scope>
    <source>
        <strain evidence="6 7">GMNB39</strain>
    </source>
</reference>
<organism evidence="6 7">
    <name type="scientific">Jimgerdemannia flammicorona</name>
    <dbReference type="NCBI Taxonomy" id="994334"/>
    <lineage>
        <taxon>Eukaryota</taxon>
        <taxon>Fungi</taxon>
        <taxon>Fungi incertae sedis</taxon>
        <taxon>Mucoromycota</taxon>
        <taxon>Mucoromycotina</taxon>
        <taxon>Endogonomycetes</taxon>
        <taxon>Endogonales</taxon>
        <taxon>Endogonaceae</taxon>
        <taxon>Jimgerdemannia</taxon>
    </lineage>
</organism>
<dbReference type="GO" id="GO:0005829">
    <property type="term" value="C:cytosol"/>
    <property type="evidence" value="ECO:0007669"/>
    <property type="project" value="TreeGrafter"/>
</dbReference>
<evidence type="ECO:0000313" key="6">
    <source>
        <dbReference type="EMBL" id="RUP45089.1"/>
    </source>
</evidence>
<dbReference type="PROSITE" id="PS00856">
    <property type="entry name" value="GUANYLATE_KINASE_1"/>
    <property type="match status" value="1"/>
</dbReference>
<comment type="caution">
    <text evidence="6">The sequence shown here is derived from an EMBL/GenBank/DDBJ whole genome shotgun (WGS) entry which is preliminary data.</text>
</comment>
<evidence type="ECO:0000256" key="4">
    <source>
        <dbReference type="SAM" id="MobiDB-lite"/>
    </source>
</evidence>
<dbReference type="PANTHER" id="PTHR23117">
    <property type="entry name" value="GUANYLATE KINASE-RELATED"/>
    <property type="match status" value="1"/>
</dbReference>
<keyword evidence="2" id="KW-0808">Transferase</keyword>
<evidence type="ECO:0000256" key="3">
    <source>
        <dbReference type="ARBA" id="ARBA00022777"/>
    </source>
</evidence>
<evidence type="ECO:0000256" key="1">
    <source>
        <dbReference type="ARBA" id="ARBA00005790"/>
    </source>
</evidence>